<reference evidence="1" key="1">
    <citation type="submission" date="2021-05" db="EMBL/GenBank/DDBJ databases">
        <authorList>
            <person name="Alioto T."/>
            <person name="Alioto T."/>
            <person name="Gomez Garrido J."/>
        </authorList>
    </citation>
    <scope>NUCLEOTIDE SEQUENCE</scope>
</reference>
<dbReference type="EMBL" id="HBUF01172002">
    <property type="protein sequence ID" value="CAG6653068.1"/>
    <property type="molecule type" value="Transcribed_RNA"/>
</dbReference>
<name>A0A8D8RQQ0_9HEMI</name>
<dbReference type="AlphaFoldDB" id="A0A8D8RQQ0"/>
<dbReference type="EMBL" id="HBUF01172010">
    <property type="protein sequence ID" value="CAG6653082.1"/>
    <property type="molecule type" value="Transcribed_RNA"/>
</dbReference>
<proteinExistence type="predicted"/>
<dbReference type="EMBL" id="HBUF01171947">
    <property type="protein sequence ID" value="CAG6652909.1"/>
    <property type="molecule type" value="Transcribed_RNA"/>
</dbReference>
<dbReference type="EMBL" id="HBUF01171908">
    <property type="protein sequence ID" value="CAG6652816.1"/>
    <property type="molecule type" value="Transcribed_RNA"/>
</dbReference>
<accession>A0A8D8RQQ0</accession>
<dbReference type="EMBL" id="HBUF01171941">
    <property type="protein sequence ID" value="CAG6652898.1"/>
    <property type="molecule type" value="Transcribed_RNA"/>
</dbReference>
<dbReference type="EMBL" id="HBUF01171977">
    <property type="protein sequence ID" value="CAG6653014.1"/>
    <property type="molecule type" value="Transcribed_RNA"/>
</dbReference>
<sequence>MRSSVMRSCVNWSIKHGGMTTPQAVRGVGSSWPTVCQSSHHRRHCTSFCSSTSPTTHTTATNSSVNASCSSLTTNGRALVRHLCWNGEPIGNESTWDCSSTLLMVSHSWQALTPGHDASHSAPQSSLSAV</sequence>
<organism evidence="1">
    <name type="scientific">Cacopsylla melanoneura</name>
    <dbReference type="NCBI Taxonomy" id="428564"/>
    <lineage>
        <taxon>Eukaryota</taxon>
        <taxon>Metazoa</taxon>
        <taxon>Ecdysozoa</taxon>
        <taxon>Arthropoda</taxon>
        <taxon>Hexapoda</taxon>
        <taxon>Insecta</taxon>
        <taxon>Pterygota</taxon>
        <taxon>Neoptera</taxon>
        <taxon>Paraneoptera</taxon>
        <taxon>Hemiptera</taxon>
        <taxon>Sternorrhyncha</taxon>
        <taxon>Psylloidea</taxon>
        <taxon>Psyllidae</taxon>
        <taxon>Psyllinae</taxon>
        <taxon>Cacopsylla</taxon>
    </lineage>
</organism>
<evidence type="ECO:0000313" key="1">
    <source>
        <dbReference type="EMBL" id="CAG6652812.1"/>
    </source>
</evidence>
<protein>
    <submittedName>
        <fullName evidence="1">Uncharacterized protein</fullName>
    </submittedName>
</protein>
<dbReference type="EMBL" id="HBUF01171907">
    <property type="protein sequence ID" value="CAG6652812.1"/>
    <property type="molecule type" value="Transcribed_RNA"/>
</dbReference>